<evidence type="ECO:0000259" key="2">
    <source>
        <dbReference type="Pfam" id="PF18029"/>
    </source>
</evidence>
<comment type="caution">
    <text evidence="3">The sequence shown here is derived from an EMBL/GenBank/DDBJ whole genome shotgun (WGS) entry which is preliminary data.</text>
</comment>
<dbReference type="InterPro" id="IPR029068">
    <property type="entry name" value="Glyas_Bleomycin-R_OHBP_Dase"/>
</dbReference>
<keyword evidence="4" id="KW-1185">Reference proteome</keyword>
<dbReference type="Proteomes" id="UP001142153">
    <property type="component" value="Unassembled WGS sequence"/>
</dbReference>
<dbReference type="Pfam" id="PF18029">
    <property type="entry name" value="Glyoxalase_6"/>
    <property type="match status" value="1"/>
</dbReference>
<reference evidence="3" key="1">
    <citation type="submission" date="2022-12" db="EMBL/GenBank/DDBJ databases">
        <authorList>
            <person name="Deng Y."/>
            <person name="Zhang Y.-Q."/>
        </authorList>
    </citation>
    <scope>NUCLEOTIDE SEQUENCE</scope>
    <source>
        <strain evidence="3">CPCC 205372</strain>
    </source>
</reference>
<dbReference type="PANTHER" id="PTHR35908:SF1">
    <property type="entry name" value="CONSERVED PROTEIN"/>
    <property type="match status" value="1"/>
</dbReference>
<organism evidence="3 4">
    <name type="scientific">Mycobacterium hippophais</name>
    <dbReference type="NCBI Taxonomy" id="3016340"/>
    <lineage>
        <taxon>Bacteria</taxon>
        <taxon>Bacillati</taxon>
        <taxon>Actinomycetota</taxon>
        <taxon>Actinomycetes</taxon>
        <taxon>Mycobacteriales</taxon>
        <taxon>Mycobacteriaceae</taxon>
        <taxon>Mycobacterium</taxon>
    </lineage>
</organism>
<sequence length="113" mass="11991">MPHPIHHVLVESADPTQLVRFWTALLGLPAGDDTSVSLGDGAALRFAATEEPKQVKNRMHLDLATTSAEHQADLVRIARELGARPVDVGQTDGRALGGAGGPRRQRVLRAGTA</sequence>
<dbReference type="RefSeq" id="WP_269894713.1">
    <property type="nucleotide sequence ID" value="NZ_JAPZPY010000005.1"/>
</dbReference>
<evidence type="ECO:0000256" key="1">
    <source>
        <dbReference type="SAM" id="MobiDB-lite"/>
    </source>
</evidence>
<proteinExistence type="predicted"/>
<dbReference type="Gene3D" id="3.10.180.10">
    <property type="entry name" value="2,3-Dihydroxybiphenyl 1,2-Dioxygenase, domain 1"/>
    <property type="match status" value="1"/>
</dbReference>
<accession>A0ABT4PU33</accession>
<dbReference type="InterPro" id="IPR041581">
    <property type="entry name" value="Glyoxalase_6"/>
</dbReference>
<gene>
    <name evidence="3" type="ORF">O6P37_14430</name>
</gene>
<dbReference type="PANTHER" id="PTHR35908">
    <property type="entry name" value="HYPOTHETICAL FUSION PROTEIN"/>
    <property type="match status" value="1"/>
</dbReference>
<evidence type="ECO:0000313" key="3">
    <source>
        <dbReference type="EMBL" id="MCZ8380066.1"/>
    </source>
</evidence>
<feature type="region of interest" description="Disordered" evidence="1">
    <location>
        <begin position="86"/>
        <end position="113"/>
    </location>
</feature>
<dbReference type="EMBL" id="JAPZPY010000005">
    <property type="protein sequence ID" value="MCZ8380066.1"/>
    <property type="molecule type" value="Genomic_DNA"/>
</dbReference>
<feature type="domain" description="Glyoxalase-like" evidence="2">
    <location>
        <begin position="8"/>
        <end position="93"/>
    </location>
</feature>
<name>A0ABT4PU33_9MYCO</name>
<evidence type="ECO:0000313" key="4">
    <source>
        <dbReference type="Proteomes" id="UP001142153"/>
    </source>
</evidence>
<protein>
    <submittedName>
        <fullName evidence="3">VOC family protein</fullName>
    </submittedName>
</protein>
<dbReference type="SUPFAM" id="SSF54593">
    <property type="entry name" value="Glyoxalase/Bleomycin resistance protein/Dihydroxybiphenyl dioxygenase"/>
    <property type="match status" value="1"/>
</dbReference>